<reference evidence="5" key="1">
    <citation type="submission" date="2019-11" db="EMBL/GenBank/DDBJ databases">
        <title>The nuclear and mitochondrial genomes of Frieseomelitta varia - a highly eusocial stingless bee (Meliponini) with a permanently sterile worker caste.</title>
        <authorList>
            <person name="Freitas F.C.P."/>
            <person name="Lourenco A.P."/>
            <person name="Nunes F.M.F."/>
            <person name="Paschoal A.R."/>
            <person name="Abreu F.C.P."/>
            <person name="Barbin F.O."/>
            <person name="Bataglia L."/>
            <person name="Cardoso-Junior C.A.M."/>
            <person name="Cervoni M.S."/>
            <person name="Silva S.R."/>
            <person name="Dalarmi F."/>
            <person name="Del Lama M.A."/>
            <person name="Depintor T.S."/>
            <person name="Ferreira K.M."/>
            <person name="Goria P.S."/>
            <person name="Jaskot M.C."/>
            <person name="Lago D.C."/>
            <person name="Luna-Lucena D."/>
            <person name="Moda L.M."/>
            <person name="Nascimento L."/>
            <person name="Pedrino M."/>
            <person name="Rabico F.O."/>
            <person name="Sanches F.C."/>
            <person name="Santos D.E."/>
            <person name="Santos C.G."/>
            <person name="Vieira J."/>
            <person name="Lopes T.F."/>
            <person name="Barchuk A.R."/>
            <person name="Hartfelder K."/>
            <person name="Simoes Z.L.P."/>
            <person name="Bitondi M.M.G."/>
            <person name="Pinheiro D.G."/>
        </authorList>
    </citation>
    <scope>NUCLEOTIDE SEQUENCE</scope>
    <source>
        <strain evidence="5">USP_RPSP 00005682</strain>
        <tissue evidence="5">Whole individual</tissue>
    </source>
</reference>
<dbReference type="Pfam" id="PF03133">
    <property type="entry name" value="TTL"/>
    <property type="match status" value="2"/>
</dbReference>
<dbReference type="PANTHER" id="PTHR12241">
    <property type="entry name" value="TUBULIN POLYGLUTAMYLASE"/>
    <property type="match status" value="1"/>
</dbReference>
<feature type="region of interest" description="Disordered" evidence="4">
    <location>
        <begin position="631"/>
        <end position="655"/>
    </location>
</feature>
<evidence type="ECO:0000256" key="2">
    <source>
        <dbReference type="ARBA" id="ARBA00022741"/>
    </source>
</evidence>
<dbReference type="InterPro" id="IPR004344">
    <property type="entry name" value="TTL/TTLL_fam"/>
</dbReference>
<evidence type="ECO:0008006" key="7">
    <source>
        <dbReference type="Google" id="ProtNLM"/>
    </source>
</evidence>
<evidence type="ECO:0000313" key="6">
    <source>
        <dbReference type="Proteomes" id="UP000655588"/>
    </source>
</evidence>
<proteinExistence type="predicted"/>
<organism evidence="5 6">
    <name type="scientific">Frieseomelitta varia</name>
    <dbReference type="NCBI Taxonomy" id="561572"/>
    <lineage>
        <taxon>Eukaryota</taxon>
        <taxon>Metazoa</taxon>
        <taxon>Ecdysozoa</taxon>
        <taxon>Arthropoda</taxon>
        <taxon>Hexapoda</taxon>
        <taxon>Insecta</taxon>
        <taxon>Pterygota</taxon>
        <taxon>Neoptera</taxon>
        <taxon>Endopterygota</taxon>
        <taxon>Hymenoptera</taxon>
        <taxon>Apocrita</taxon>
        <taxon>Aculeata</taxon>
        <taxon>Apoidea</taxon>
        <taxon>Anthophila</taxon>
        <taxon>Apidae</taxon>
        <taxon>Frieseomelitta</taxon>
    </lineage>
</organism>
<keyword evidence="2" id="KW-0547">Nucleotide-binding</keyword>
<dbReference type="Gene3D" id="3.30.470.20">
    <property type="entry name" value="ATP-grasp fold, B domain"/>
    <property type="match status" value="2"/>
</dbReference>
<keyword evidence="3" id="KW-0067">ATP-binding</keyword>
<dbReference type="PROSITE" id="PS51257">
    <property type="entry name" value="PROKAR_LIPOPROTEIN"/>
    <property type="match status" value="1"/>
</dbReference>
<dbReference type="SUPFAM" id="SSF56059">
    <property type="entry name" value="Glutathione synthetase ATP-binding domain-like"/>
    <property type="match status" value="2"/>
</dbReference>
<keyword evidence="6" id="KW-1185">Reference proteome</keyword>
<protein>
    <recommendedName>
        <fullName evidence="7">Tubulin polyglutamylase TTLL4</fullName>
    </recommendedName>
</protein>
<dbReference type="GO" id="GO:0015631">
    <property type="term" value="F:tubulin binding"/>
    <property type="evidence" value="ECO:0007669"/>
    <property type="project" value="TreeGrafter"/>
</dbReference>
<dbReference type="PROSITE" id="PS51221">
    <property type="entry name" value="TTL"/>
    <property type="match status" value="2"/>
</dbReference>
<feature type="compositionally biased region" description="Polar residues" evidence="4">
    <location>
        <begin position="646"/>
        <end position="655"/>
    </location>
</feature>
<evidence type="ECO:0000313" key="5">
    <source>
        <dbReference type="EMBL" id="KAF3430582.1"/>
    </source>
</evidence>
<dbReference type="PANTHER" id="PTHR12241:SF162">
    <property type="entry name" value="TUBULIN MONOGLUTAMYLASE TTLL4"/>
    <property type="match status" value="1"/>
</dbReference>
<dbReference type="GO" id="GO:0005524">
    <property type="term" value="F:ATP binding"/>
    <property type="evidence" value="ECO:0007669"/>
    <property type="project" value="UniProtKB-KW"/>
</dbReference>
<evidence type="ECO:0000256" key="3">
    <source>
        <dbReference type="ARBA" id="ARBA00022840"/>
    </source>
</evidence>
<evidence type="ECO:0000256" key="1">
    <source>
        <dbReference type="ARBA" id="ARBA00022598"/>
    </source>
</evidence>
<feature type="compositionally biased region" description="Basic and acidic residues" evidence="4">
    <location>
        <begin position="631"/>
        <end position="645"/>
    </location>
</feature>
<evidence type="ECO:0000256" key="4">
    <source>
        <dbReference type="SAM" id="MobiDB-lite"/>
    </source>
</evidence>
<dbReference type="EMBL" id="WNWW01000037">
    <property type="protein sequence ID" value="KAF3430582.1"/>
    <property type="molecule type" value="Genomic_DNA"/>
</dbReference>
<dbReference type="GO" id="GO:0036064">
    <property type="term" value="C:ciliary basal body"/>
    <property type="evidence" value="ECO:0007669"/>
    <property type="project" value="TreeGrafter"/>
</dbReference>
<gene>
    <name evidence="5" type="ORF">E2986_12460</name>
</gene>
<dbReference type="GO" id="GO:0000226">
    <property type="term" value="P:microtubule cytoskeleton organization"/>
    <property type="evidence" value="ECO:0007669"/>
    <property type="project" value="TreeGrafter"/>
</dbReference>
<name>A0A833SLT1_9HYME</name>
<dbReference type="GO" id="GO:0070740">
    <property type="term" value="F:tubulin-glutamic acid ligase activity"/>
    <property type="evidence" value="ECO:0007669"/>
    <property type="project" value="TreeGrafter"/>
</dbReference>
<comment type="caution">
    <text evidence="5">The sequence shown here is derived from an EMBL/GenBank/DDBJ whole genome shotgun (WGS) entry which is preliminary data.</text>
</comment>
<dbReference type="Proteomes" id="UP000655588">
    <property type="component" value="Unassembled WGS sequence"/>
</dbReference>
<keyword evidence="1" id="KW-0436">Ligase</keyword>
<sequence>MKATNYCVRFGHSLWSAISCPAQVVAQKMISCYRLSRMDVIACNHRHKIASVEYSVDGGDLESQNEDEDEEIPPFIDIDQPVLTLGRFPDADGDNKTPIGDDIPLRRSLFSNVAPYIAFQSFDCNEPPIMPHEVTKYLKWHLSTITPLIVRRTLINSGFQLMKRCQEWCGTWGKHMKSSCFRTLKESQKINHFPGTFQIGRKDCLWLNLNRMMLKHEVKEFDFIPRTYVLPRDLSCFRQVWKKVGSKAKWIVKPPASARGAGIKVVHRWSQIPRKRAVIVQQYLSRPKLISGAKFDLRLYVLVTSFNPLKVYIYPDGLVRFASVKYNDDINYLSDRFMHLTNYSINKTNSTYTSNDCVDSCTGHKWALRTLWSYLEREQVDVSKLWATVKDIVVKTMIAGETNITPLTRVNTSSRYCCYELFGFDILLDENLKPWLLEVNISPSLQSSSTLDTAIKGPLIKTVFNVAGYQLPNTLPAEEAKKLADKYQFDVVCQDYRLHKTVLSYQERVKQSVYTNLKNREEYLELIIKNLTPDDVRQLIMYEDELTQLDRFEKIFPTAASYPYLQYFDVPRYYNMLFDAWETKYAGNRSEGIMRLEKLCQQKYHLEQPTSESLSFVNLYRVRNKKGKLTKEAKRKIDMTSRSNRDSCTNTSSSKLSLDCGSEEDEMYSYVDITERLILARSIRRISDPVGAGDSKNLSLPMRSSLFAHVPPFIIFHANGTTTKLPIQMTKHLLWWMTKKNTPKIVMAMVRRSGFRTTSKHADNWCGTWCSTSAYEKLGRTNNYSKINHFPSSAELGDKILLWRNFRQMRRKFGAKHFDYVPLTFVLPSERLGLKGTMKKNGGFWIVKPPDCCAGTGIKVVSNLDEIPNYRSYVAQRYISPPRLIDGVKFDMRLYVLLTSIDPLRIYVYNEGLVRLATVKYVDHMNTLSDRFMHLTNTSVNKVSPNFQPNDDPDACKGNMWSLNCLWRYLATTESVDAVEIWTKIKDIAVKTVISAEPSLYRAWKRTSLTTYNFYQLFGFDVLLDSECRPWLLEVNDFPSMEPDTPLCNLVKGQLAKDYLNLVGFHVPDLLTDKELRLLRSFYRKHAICYNRQLYSNVLTWQERKKQYHFLNRKYNRKYYLRSILKSLTPDDVRVLIRHEDEIAQTGRFERIFPTPDTFNYFAFFEEDRYYNLLLDAWENEYGRDRSRGIERLRKLCRKKYHLS</sequence>
<dbReference type="AlphaFoldDB" id="A0A833SLT1"/>
<accession>A0A833SLT1</accession>